<evidence type="ECO:0000256" key="2">
    <source>
        <dbReference type="ARBA" id="ARBA00022448"/>
    </source>
</evidence>
<feature type="chain" id="PRO_5025598823" description="Ferric oxidoreductase domain-containing protein" evidence="8">
    <location>
        <begin position="22"/>
        <end position="764"/>
    </location>
</feature>
<dbReference type="InterPro" id="IPR039261">
    <property type="entry name" value="FNR_nucleotide-bd"/>
</dbReference>
<dbReference type="SUPFAM" id="SSF52343">
    <property type="entry name" value="Ferredoxin reductase-like, C-terminal NADP-linked domain"/>
    <property type="match status" value="1"/>
</dbReference>
<dbReference type="EMBL" id="MU004235">
    <property type="protein sequence ID" value="KAF2669305.1"/>
    <property type="molecule type" value="Genomic_DNA"/>
</dbReference>
<feature type="transmembrane region" description="Helical" evidence="7">
    <location>
        <begin position="399"/>
        <end position="415"/>
    </location>
</feature>
<dbReference type="GO" id="GO:0006879">
    <property type="term" value="P:intracellular iron ion homeostasis"/>
    <property type="evidence" value="ECO:0007669"/>
    <property type="project" value="TreeGrafter"/>
</dbReference>
<feature type="transmembrane region" description="Helical" evidence="7">
    <location>
        <begin position="165"/>
        <end position="185"/>
    </location>
</feature>
<feature type="transmembrane region" description="Helical" evidence="7">
    <location>
        <begin position="263"/>
        <end position="284"/>
    </location>
</feature>
<evidence type="ECO:0000313" key="10">
    <source>
        <dbReference type="EMBL" id="KAF2669305.1"/>
    </source>
</evidence>
<dbReference type="GO" id="GO:0015677">
    <property type="term" value="P:copper ion import"/>
    <property type="evidence" value="ECO:0007669"/>
    <property type="project" value="TreeGrafter"/>
</dbReference>
<dbReference type="InterPro" id="IPR013130">
    <property type="entry name" value="Fe3_Rdtase_TM_dom"/>
</dbReference>
<feature type="domain" description="Ferric oxidoreductase" evidence="9">
    <location>
        <begin position="270"/>
        <end position="386"/>
    </location>
</feature>
<dbReference type="GO" id="GO:0006826">
    <property type="term" value="P:iron ion transport"/>
    <property type="evidence" value="ECO:0007669"/>
    <property type="project" value="TreeGrafter"/>
</dbReference>
<dbReference type="OrthoDB" id="17725at2759"/>
<evidence type="ECO:0000256" key="8">
    <source>
        <dbReference type="SAM" id="SignalP"/>
    </source>
</evidence>
<protein>
    <recommendedName>
        <fullName evidence="9">Ferric oxidoreductase domain-containing protein</fullName>
    </recommendedName>
</protein>
<evidence type="ECO:0000313" key="11">
    <source>
        <dbReference type="Proteomes" id="UP000799302"/>
    </source>
</evidence>
<evidence type="ECO:0000256" key="7">
    <source>
        <dbReference type="SAM" id="Phobius"/>
    </source>
</evidence>
<organism evidence="10 11">
    <name type="scientific">Microthyrium microscopicum</name>
    <dbReference type="NCBI Taxonomy" id="703497"/>
    <lineage>
        <taxon>Eukaryota</taxon>
        <taxon>Fungi</taxon>
        <taxon>Dikarya</taxon>
        <taxon>Ascomycota</taxon>
        <taxon>Pezizomycotina</taxon>
        <taxon>Dothideomycetes</taxon>
        <taxon>Dothideomycetes incertae sedis</taxon>
        <taxon>Microthyriales</taxon>
        <taxon>Microthyriaceae</taxon>
        <taxon>Microthyrium</taxon>
    </lineage>
</organism>
<dbReference type="InterPro" id="IPR051410">
    <property type="entry name" value="Ferric/Cupric_Reductase"/>
</dbReference>
<gene>
    <name evidence="10" type="ORF">BT63DRAFT_479164</name>
</gene>
<dbReference type="Proteomes" id="UP000799302">
    <property type="component" value="Unassembled WGS sequence"/>
</dbReference>
<reference evidence="10" key="1">
    <citation type="journal article" date="2020" name="Stud. Mycol.">
        <title>101 Dothideomycetes genomes: a test case for predicting lifestyles and emergence of pathogens.</title>
        <authorList>
            <person name="Haridas S."/>
            <person name="Albert R."/>
            <person name="Binder M."/>
            <person name="Bloem J."/>
            <person name="Labutti K."/>
            <person name="Salamov A."/>
            <person name="Andreopoulos B."/>
            <person name="Baker S."/>
            <person name="Barry K."/>
            <person name="Bills G."/>
            <person name="Bluhm B."/>
            <person name="Cannon C."/>
            <person name="Castanera R."/>
            <person name="Culley D."/>
            <person name="Daum C."/>
            <person name="Ezra D."/>
            <person name="Gonzalez J."/>
            <person name="Henrissat B."/>
            <person name="Kuo A."/>
            <person name="Liang C."/>
            <person name="Lipzen A."/>
            <person name="Lutzoni F."/>
            <person name="Magnuson J."/>
            <person name="Mondo S."/>
            <person name="Nolan M."/>
            <person name="Ohm R."/>
            <person name="Pangilinan J."/>
            <person name="Park H.-J."/>
            <person name="Ramirez L."/>
            <person name="Alfaro M."/>
            <person name="Sun H."/>
            <person name="Tritt A."/>
            <person name="Yoshinaga Y."/>
            <person name="Zwiers L.-H."/>
            <person name="Turgeon B."/>
            <person name="Goodwin S."/>
            <person name="Spatafora J."/>
            <person name="Crous P."/>
            <person name="Grigoriev I."/>
        </authorList>
    </citation>
    <scope>NUCLEOTIDE SEQUENCE</scope>
    <source>
        <strain evidence="10">CBS 115976</strain>
    </source>
</reference>
<evidence type="ECO:0000256" key="5">
    <source>
        <dbReference type="ARBA" id="ARBA00023065"/>
    </source>
</evidence>
<keyword evidence="5" id="KW-0406">Ion transport</keyword>
<dbReference type="PANTHER" id="PTHR32361">
    <property type="entry name" value="FERRIC/CUPRIC REDUCTASE TRANSMEMBRANE COMPONENT"/>
    <property type="match status" value="1"/>
</dbReference>
<keyword evidence="4 7" id="KW-1133">Transmembrane helix</keyword>
<feature type="transmembrane region" description="Helical" evidence="7">
    <location>
        <begin position="341"/>
        <end position="364"/>
    </location>
</feature>
<feature type="transmembrane region" description="Helical" evidence="7">
    <location>
        <begin position="305"/>
        <end position="329"/>
    </location>
</feature>
<dbReference type="Gene3D" id="3.40.50.80">
    <property type="entry name" value="Nucleotide-binding domain of ferredoxin-NADP reductase (FNR) module"/>
    <property type="match status" value="1"/>
</dbReference>
<dbReference type="Pfam" id="PF01794">
    <property type="entry name" value="Ferric_reduct"/>
    <property type="match status" value="1"/>
</dbReference>
<dbReference type="PANTHER" id="PTHR32361:SF9">
    <property type="entry name" value="FERRIC REDUCTASE TRANSMEMBRANE COMPONENT 3-RELATED"/>
    <property type="match status" value="1"/>
</dbReference>
<comment type="subcellular location">
    <subcellularLocation>
        <location evidence="1">Membrane</location>
        <topology evidence="1">Multi-pass membrane protein</topology>
    </subcellularLocation>
</comment>
<evidence type="ECO:0000256" key="1">
    <source>
        <dbReference type="ARBA" id="ARBA00004141"/>
    </source>
</evidence>
<accession>A0A6A6UAN2</accession>
<dbReference type="GO" id="GO:0005886">
    <property type="term" value="C:plasma membrane"/>
    <property type="evidence" value="ECO:0007669"/>
    <property type="project" value="TreeGrafter"/>
</dbReference>
<feature type="transmembrane region" description="Helical" evidence="7">
    <location>
        <begin position="371"/>
        <end position="393"/>
    </location>
</feature>
<keyword evidence="11" id="KW-1185">Reference proteome</keyword>
<keyword evidence="3 7" id="KW-0812">Transmembrane</keyword>
<dbReference type="CDD" id="cd06186">
    <property type="entry name" value="NOX_Duox_like_FAD_NADP"/>
    <property type="match status" value="1"/>
</dbReference>
<proteinExistence type="predicted"/>
<evidence type="ECO:0000256" key="3">
    <source>
        <dbReference type="ARBA" id="ARBA00022692"/>
    </source>
</evidence>
<feature type="transmembrane region" description="Helical" evidence="7">
    <location>
        <begin position="224"/>
        <end position="243"/>
    </location>
</feature>
<dbReference type="GO" id="GO:0000293">
    <property type="term" value="F:ferric-chelate reductase activity"/>
    <property type="evidence" value="ECO:0007669"/>
    <property type="project" value="TreeGrafter"/>
</dbReference>
<evidence type="ECO:0000256" key="6">
    <source>
        <dbReference type="ARBA" id="ARBA00023136"/>
    </source>
</evidence>
<dbReference type="AlphaFoldDB" id="A0A6A6UAN2"/>
<sequence>MYGPNLASWAFLLQFPAYVLGANNNHDVFQLKKVQFYPPCAHACRAALVDVRLSCSSTIPDRTTPTCYASNVPFLSTLGLCIHQYCLDLPLETINVFWKNYAVGWEMKQPEPFYSFEMALLNGTAASNPLQAGGLLLSTSVVSSSSYQLAYGHIQRWNSAEKSHAIYAIVVFAVGLLLPILLTLLKHILPNSLKSFLYARAIYPAWRYSWNVNFRETGNVRPTMGQAFIISFHVLFNIVLSIVDLHTDIHETWSWDDRNGKFVTALANRLGALALANFPLTILYSGRNNFLLALTNWSHSTYLMLHRWVGFIAALQAILHSLLFLILAVQEHRFALWSSAPAWMCGSVATICVVIMLPFAMSWFRQRRYELFLVTHIVLSIIVIVGTIFHIYHLFDTKLAGYILYGWIVVLLWVTERLCRLIRLFTYGLHSATIMPIDDDYIRVDIRGCAARGHVYLYFPTLTWRFWENHPFSVASEHLSLARTHKRGWSSTYSLRKHKHTSSLASRLSAESFVPISPLDSPKTVIISSAHASPPPATLTPMRINMRTSISQSVPMLPLSPTSPTFPSTPAWPNSPTSTTGLKSPYRTISFAPHTPTPGAEPASTTLSFFMRTHTGTTSLLRLRSRLPVLIEGSYGLPLDLSHYHRLICIAGGVGITAVISYLREHARTNGPGAAKLYWGSRSDALVDALAEEVSRYDGIAVTKERLDVKAIVRREVSGVPEGWRVAVVVSGPKAMADDVREVVCEVGRGRKGVVRLVDECFGW</sequence>
<keyword evidence="2" id="KW-0813">Transport</keyword>
<dbReference type="SFLD" id="SFLDS00052">
    <property type="entry name" value="Ferric_Reductase_Domain"/>
    <property type="match status" value="1"/>
</dbReference>
<keyword evidence="6 7" id="KW-0472">Membrane</keyword>
<feature type="signal peptide" evidence="8">
    <location>
        <begin position="1"/>
        <end position="21"/>
    </location>
</feature>
<name>A0A6A6UAN2_9PEZI</name>
<keyword evidence="8" id="KW-0732">Signal</keyword>
<evidence type="ECO:0000256" key="4">
    <source>
        <dbReference type="ARBA" id="ARBA00022989"/>
    </source>
</evidence>
<evidence type="ECO:0000259" key="9">
    <source>
        <dbReference type="Pfam" id="PF01794"/>
    </source>
</evidence>